<protein>
    <submittedName>
        <fullName evidence="3">Flavin reductase</fullName>
    </submittedName>
</protein>
<dbReference type="Pfam" id="PF01613">
    <property type="entry name" value="Flavin_Reduct"/>
    <property type="match status" value="1"/>
</dbReference>
<dbReference type="GO" id="GO:0042602">
    <property type="term" value="F:riboflavin reductase (NADPH) activity"/>
    <property type="evidence" value="ECO:0007669"/>
    <property type="project" value="TreeGrafter"/>
</dbReference>
<gene>
    <name evidence="3" type="ORF">XcuCFBP2542_09615</name>
</gene>
<organism evidence="3 4">
    <name type="scientific">Xanthomonas cucurbitae</name>
    <dbReference type="NCBI Taxonomy" id="56453"/>
    <lineage>
        <taxon>Bacteria</taxon>
        <taxon>Pseudomonadati</taxon>
        <taxon>Pseudomonadota</taxon>
        <taxon>Gammaproteobacteria</taxon>
        <taxon>Lysobacterales</taxon>
        <taxon>Lysobacteraceae</taxon>
        <taxon>Xanthomonas</taxon>
    </lineage>
</organism>
<evidence type="ECO:0000313" key="4">
    <source>
        <dbReference type="Proteomes" id="UP000239561"/>
    </source>
</evidence>
<dbReference type="PANTHER" id="PTHR30466">
    <property type="entry name" value="FLAVIN REDUCTASE"/>
    <property type="match status" value="1"/>
</dbReference>
<keyword evidence="1" id="KW-0560">Oxidoreductase</keyword>
<dbReference type="RefSeq" id="WP_104603373.1">
    <property type="nucleotide sequence ID" value="NZ_CP082217.1"/>
</dbReference>
<dbReference type="InterPro" id="IPR012349">
    <property type="entry name" value="Split_barrel_FMN-bd"/>
</dbReference>
<comment type="caution">
    <text evidence="3">The sequence shown here is derived from an EMBL/GenBank/DDBJ whole genome shotgun (WGS) entry which is preliminary data.</text>
</comment>
<proteinExistence type="predicted"/>
<dbReference type="InterPro" id="IPR050268">
    <property type="entry name" value="NADH-dep_flavin_reductase"/>
</dbReference>
<reference evidence="3 4" key="1">
    <citation type="submission" date="2016-08" db="EMBL/GenBank/DDBJ databases">
        <authorList>
            <person name="Seilhamer J.J."/>
        </authorList>
    </citation>
    <scope>NUCLEOTIDE SEQUENCE [LARGE SCALE GENOMIC DNA]</scope>
    <source>
        <strain evidence="3 4">CFBP2542</strain>
    </source>
</reference>
<accession>A0A2S7DRP6</accession>
<dbReference type="InterPro" id="IPR002563">
    <property type="entry name" value="Flavin_Rdtase-like_dom"/>
</dbReference>
<dbReference type="Proteomes" id="UP000239561">
    <property type="component" value="Unassembled WGS sequence"/>
</dbReference>
<dbReference type="EMBL" id="MDED01000015">
    <property type="protein sequence ID" value="PPU76487.1"/>
    <property type="molecule type" value="Genomic_DNA"/>
</dbReference>
<dbReference type="AlphaFoldDB" id="A0A2S7DRP6"/>
<name>A0A2S7DRP6_9XANT</name>
<dbReference type="GO" id="GO:0010181">
    <property type="term" value="F:FMN binding"/>
    <property type="evidence" value="ECO:0007669"/>
    <property type="project" value="InterPro"/>
</dbReference>
<dbReference type="Gene3D" id="2.30.110.10">
    <property type="entry name" value="Electron Transport, Fmn-binding Protein, Chain A"/>
    <property type="match status" value="1"/>
</dbReference>
<dbReference type="SUPFAM" id="SSF50475">
    <property type="entry name" value="FMN-binding split barrel"/>
    <property type="match status" value="1"/>
</dbReference>
<dbReference type="SMART" id="SM00903">
    <property type="entry name" value="Flavin_Reduct"/>
    <property type="match status" value="1"/>
</dbReference>
<dbReference type="Gene3D" id="3.90.79.10">
    <property type="entry name" value="Nucleoside Triphosphate Pyrophosphohydrolase"/>
    <property type="match status" value="1"/>
</dbReference>
<dbReference type="PANTHER" id="PTHR30466:SF1">
    <property type="entry name" value="FMN REDUCTASE (NADH) RUTF"/>
    <property type="match status" value="1"/>
</dbReference>
<feature type="domain" description="Flavin reductase like" evidence="2">
    <location>
        <begin position="12"/>
        <end position="155"/>
    </location>
</feature>
<evidence type="ECO:0000256" key="1">
    <source>
        <dbReference type="ARBA" id="ARBA00023002"/>
    </source>
</evidence>
<evidence type="ECO:0000313" key="3">
    <source>
        <dbReference type="EMBL" id="PPU76487.1"/>
    </source>
</evidence>
<sequence>MAINPKELRDAFGSFMTVVTIVTTVTADGEPIGFTANSFSSVSLDPPLLLVSIACMSGNFENFTGAERFAVNILAEAQTEASNTFARRHPDRFASVTWSSSARGNPVLEDVSAWFDCTMHKVVEAGDHAILIGLVEDFHAAGRPGLGYYRGGYFTPAKIASEVIADAKMLISAIIAHENRVLLVAAPSGGYTLPTVATGNEGADAALERIFARYQRGASANFVYSVYTDTRTQQQFVAFLCSTPYASATDGIYVELKDVPGLDIPDAAIKSMLQRYCRERELKTYGTYYGDHTHGVVKELIGRES</sequence>
<evidence type="ECO:0000259" key="2">
    <source>
        <dbReference type="SMART" id="SM00903"/>
    </source>
</evidence>